<comment type="function">
    <text evidence="10">Has also diadenylate cyclase activity, catalyzing the condensation of 2 ATP molecules into cyclic di-AMP (c-di-AMP). c-di-AMP acts as a signaling molecule that couples DNA integrity with progression of sporulation. The rise in c-di-AMP level generated by DisA while scanning the chromosome, operates as a positive signal that advances sporulation; upon encountering a lesion, the DisA focus arrests at the damaged site and halts c-di-AMP synthesis.</text>
</comment>
<evidence type="ECO:0000313" key="12">
    <source>
        <dbReference type="EMBL" id="MDW8800203.1"/>
    </source>
</evidence>
<dbReference type="GO" id="GO:0106408">
    <property type="term" value="F:diadenylate cyclase activity"/>
    <property type="evidence" value="ECO:0007669"/>
    <property type="project" value="UniProtKB-EC"/>
</dbReference>
<evidence type="ECO:0000256" key="1">
    <source>
        <dbReference type="ARBA" id="ARBA00000877"/>
    </source>
</evidence>
<name>A0ABU4JPX4_9CLOT</name>
<evidence type="ECO:0000256" key="8">
    <source>
        <dbReference type="ARBA" id="ARBA00023125"/>
    </source>
</evidence>
<keyword evidence="5 10" id="KW-0227">DNA damage</keyword>
<dbReference type="Gene3D" id="1.10.150.20">
    <property type="entry name" value="5' to 3' exonuclease, C-terminal subdomain"/>
    <property type="match status" value="1"/>
</dbReference>
<comment type="caution">
    <text evidence="12">The sequence shown here is derived from an EMBL/GenBank/DDBJ whole genome shotgun (WGS) entry which is preliminary data.</text>
</comment>
<dbReference type="PANTHER" id="PTHR34185:SF3">
    <property type="entry name" value="DNA INTEGRITY SCANNING PROTEIN DISA"/>
    <property type="match status" value="1"/>
</dbReference>
<dbReference type="EMBL" id="JARUJP010000002">
    <property type="protein sequence ID" value="MDW8800203.1"/>
    <property type="molecule type" value="Genomic_DNA"/>
</dbReference>
<comment type="function">
    <text evidence="10">Participates in a DNA-damage check-point that is active prior to asymmetric division when DNA is damaged. DisA forms globular foci that rapidly scan along the chromosomes during sporulation, searching for lesions. When a lesion is present, DisA pauses at the lesion site. This triggers a cellular response that culminates in a temporary block in sporulation initiation.</text>
</comment>
<dbReference type="Proteomes" id="UP001281656">
    <property type="component" value="Unassembled WGS sequence"/>
</dbReference>
<evidence type="ECO:0000256" key="10">
    <source>
        <dbReference type="HAMAP-Rule" id="MF_01438"/>
    </source>
</evidence>
<dbReference type="Pfam" id="PF10635">
    <property type="entry name" value="DisA-linker"/>
    <property type="match status" value="1"/>
</dbReference>
<dbReference type="InterPro" id="IPR050338">
    <property type="entry name" value="DisA"/>
</dbReference>
<dbReference type="Gene3D" id="1.20.1260.110">
    <property type="entry name" value="DNA integrity scanning linker region"/>
    <property type="match status" value="1"/>
</dbReference>
<dbReference type="InterPro" id="IPR036888">
    <property type="entry name" value="DNA_integrity_DisA_N_sf"/>
</dbReference>
<evidence type="ECO:0000256" key="5">
    <source>
        <dbReference type="ARBA" id="ARBA00022763"/>
    </source>
</evidence>
<keyword evidence="6 10" id="KW-0067">ATP-binding</keyword>
<feature type="binding site" evidence="10">
    <location>
        <position position="73"/>
    </location>
    <ligand>
        <name>ATP</name>
        <dbReference type="ChEBI" id="CHEBI:30616"/>
    </ligand>
</feature>
<evidence type="ECO:0000313" key="13">
    <source>
        <dbReference type="Proteomes" id="UP001281656"/>
    </source>
</evidence>
<dbReference type="RefSeq" id="WP_318796770.1">
    <property type="nucleotide sequence ID" value="NZ_JARUJP010000002.1"/>
</dbReference>
<evidence type="ECO:0000256" key="7">
    <source>
        <dbReference type="ARBA" id="ARBA00022842"/>
    </source>
</evidence>
<dbReference type="SUPFAM" id="SSF143597">
    <property type="entry name" value="YojJ-like"/>
    <property type="match status" value="1"/>
</dbReference>
<evidence type="ECO:0000256" key="2">
    <source>
        <dbReference type="ARBA" id="ARBA00022679"/>
    </source>
</evidence>
<dbReference type="SUPFAM" id="SSF47781">
    <property type="entry name" value="RuvA domain 2-like"/>
    <property type="match status" value="1"/>
</dbReference>
<feature type="binding site" evidence="10">
    <location>
        <begin position="104"/>
        <end position="108"/>
    </location>
    <ligand>
        <name>ATP</name>
        <dbReference type="ChEBI" id="CHEBI:30616"/>
    </ligand>
</feature>
<dbReference type="PANTHER" id="PTHR34185">
    <property type="entry name" value="DIADENYLATE CYCLASE"/>
    <property type="match status" value="1"/>
</dbReference>
<dbReference type="InterPro" id="IPR018906">
    <property type="entry name" value="DNA_integrity_scan_DisA_link"/>
</dbReference>
<evidence type="ECO:0000259" key="11">
    <source>
        <dbReference type="PROSITE" id="PS51794"/>
    </source>
</evidence>
<keyword evidence="4 10" id="KW-0547">Nucleotide-binding</keyword>
<comment type="cofactor">
    <cofactor evidence="10">
        <name>Mg(2+)</name>
        <dbReference type="ChEBI" id="CHEBI:18420"/>
    </cofactor>
</comment>
<accession>A0ABU4JPX4</accession>
<comment type="subunit">
    <text evidence="10">Homooctamer.</text>
</comment>
<dbReference type="InterPro" id="IPR023763">
    <property type="entry name" value="DNA_integrity_scanning_protein"/>
</dbReference>
<keyword evidence="7 10" id="KW-0460">Magnesium</keyword>
<dbReference type="InterPro" id="IPR000445">
    <property type="entry name" value="HhH_motif"/>
</dbReference>
<dbReference type="Gene3D" id="3.40.1700.10">
    <property type="entry name" value="DNA integrity scanning protein, DisA, N-terminal domain"/>
    <property type="match status" value="1"/>
</dbReference>
<evidence type="ECO:0000256" key="9">
    <source>
        <dbReference type="ARBA" id="ARBA00023204"/>
    </source>
</evidence>
<sequence length="357" mass="40462">MRLEKDKELMNILKLMAPGTQLRDGLENILRAKTGGLLVLGDNEQILKIVDGGFTINSEYSPSYVYELAKMDGSIVLSSDLKRIIYANAQLIPDSSIPTFETGTRHRTADRVAKQTGAIVVAISQRRHIITVYKGSIKYVLRDSSVILGRANQALQTLEKYVAVLDRVVSNLNILEFQDLVTLFDVVTGIQRTEMVMRIVSEIERYTCELGNEGRLISMQLNELVKSVEQDGILLIRDYCQNDMDYNDIYKQMQTMGSEELLNLDFISKFLGYVGVPLVDTLISPRGYRMLNKIPRIPTNVIENLVRNFKELKGVMEASYEQLDKVEGIGEARARAIKNGLRRLREQIMIDNNFSTK</sequence>
<dbReference type="Pfam" id="PF00633">
    <property type="entry name" value="HHH"/>
    <property type="match status" value="1"/>
</dbReference>
<organism evidence="12 13">
    <name type="scientific">Clostridium tanneri</name>
    <dbReference type="NCBI Taxonomy" id="3037988"/>
    <lineage>
        <taxon>Bacteria</taxon>
        <taxon>Bacillati</taxon>
        <taxon>Bacillota</taxon>
        <taxon>Clostridia</taxon>
        <taxon>Eubacteriales</taxon>
        <taxon>Clostridiaceae</taxon>
        <taxon>Clostridium</taxon>
    </lineage>
</organism>
<feature type="binding site" evidence="10">
    <location>
        <position position="91"/>
    </location>
    <ligand>
        <name>ATP</name>
        <dbReference type="ChEBI" id="CHEBI:30616"/>
    </ligand>
</feature>
<keyword evidence="13" id="KW-1185">Reference proteome</keyword>
<dbReference type="InterPro" id="IPR003390">
    <property type="entry name" value="DNA_integrity_scan_DisA_N"/>
</dbReference>
<dbReference type="EC" id="2.7.7.85" evidence="10"/>
<dbReference type="HAMAP" id="MF_01438">
    <property type="entry name" value="DisA"/>
    <property type="match status" value="1"/>
</dbReference>
<evidence type="ECO:0000256" key="3">
    <source>
        <dbReference type="ARBA" id="ARBA00022695"/>
    </source>
</evidence>
<keyword evidence="3 10" id="KW-0548">Nucleotidyltransferase</keyword>
<dbReference type="Pfam" id="PF02457">
    <property type="entry name" value="DAC"/>
    <property type="match status" value="1"/>
</dbReference>
<evidence type="ECO:0000256" key="6">
    <source>
        <dbReference type="ARBA" id="ARBA00022840"/>
    </source>
</evidence>
<dbReference type="InterPro" id="IPR038331">
    <property type="entry name" value="DisA_sf"/>
</dbReference>
<evidence type="ECO:0000256" key="4">
    <source>
        <dbReference type="ARBA" id="ARBA00022741"/>
    </source>
</evidence>
<dbReference type="InterPro" id="IPR010994">
    <property type="entry name" value="RuvA_2-like"/>
</dbReference>
<keyword evidence="2 10" id="KW-0808">Transferase</keyword>
<comment type="similarity">
    <text evidence="10">Belongs to the DisA family.</text>
</comment>
<gene>
    <name evidence="10 12" type="primary">disA</name>
    <name evidence="12" type="ORF">P8V03_03430</name>
</gene>
<keyword evidence="8 10" id="KW-0238">DNA-binding</keyword>
<reference evidence="12 13" key="1">
    <citation type="submission" date="2023-04" db="EMBL/GenBank/DDBJ databases">
        <title>Clostridium tannerae sp. nov., isolated from the fecal material of an alpaca.</title>
        <authorList>
            <person name="Miller S."/>
            <person name="Hendry M."/>
            <person name="King J."/>
            <person name="Sankaranarayanan K."/>
            <person name="Lawson P.A."/>
        </authorList>
    </citation>
    <scope>NUCLEOTIDE SEQUENCE [LARGE SCALE GENOMIC DNA]</scope>
    <source>
        <strain evidence="12 13">A1-XYC3</strain>
    </source>
</reference>
<dbReference type="PROSITE" id="PS51794">
    <property type="entry name" value="DAC"/>
    <property type="match status" value="1"/>
</dbReference>
<dbReference type="NCBIfam" id="NF010009">
    <property type="entry name" value="PRK13482.1"/>
    <property type="match status" value="1"/>
</dbReference>
<feature type="domain" description="DAC" evidence="11">
    <location>
        <begin position="6"/>
        <end position="144"/>
    </location>
</feature>
<comment type="catalytic activity">
    <reaction evidence="1 10">
        <text>2 ATP = 3',3'-c-di-AMP + 2 diphosphate</text>
        <dbReference type="Rhea" id="RHEA:35655"/>
        <dbReference type="ChEBI" id="CHEBI:30616"/>
        <dbReference type="ChEBI" id="CHEBI:33019"/>
        <dbReference type="ChEBI" id="CHEBI:71500"/>
        <dbReference type="EC" id="2.7.7.85"/>
    </reaction>
</comment>
<keyword evidence="9 10" id="KW-0234">DNA repair</keyword>
<protein>
    <recommendedName>
        <fullName evidence="10">DNA integrity scanning protein DisA</fullName>
    </recommendedName>
    <alternativeName>
        <fullName evidence="10">Cyclic di-AMP synthase</fullName>
        <shortName evidence="10">c-di-AMP synthase</shortName>
    </alternativeName>
    <alternativeName>
        <fullName evidence="10">Diadenylate cyclase</fullName>
        <ecNumber evidence="10">2.7.7.85</ecNumber>
    </alternativeName>
</protein>
<proteinExistence type="inferred from homology"/>